<comment type="subcellular location">
    <subcellularLocation>
        <location evidence="1">Cytoplasm</location>
    </subcellularLocation>
</comment>
<evidence type="ECO:0000256" key="8">
    <source>
        <dbReference type="ARBA" id="ARBA00049244"/>
    </source>
</evidence>
<dbReference type="Gene3D" id="1.10.150.870">
    <property type="match status" value="1"/>
</dbReference>
<dbReference type="Proteomes" id="UP001321498">
    <property type="component" value="Chromosome"/>
</dbReference>
<accession>A0ABM8GG60</accession>
<name>A0ABM8GG60_9MICO</name>
<evidence type="ECO:0000259" key="10">
    <source>
        <dbReference type="Pfam" id="PF07733"/>
    </source>
</evidence>
<dbReference type="InterPro" id="IPR004365">
    <property type="entry name" value="NA-bd_OB_tRNA"/>
</dbReference>
<evidence type="ECO:0000259" key="9">
    <source>
        <dbReference type="Pfam" id="PF01336"/>
    </source>
</evidence>
<dbReference type="EMBL" id="AP027731">
    <property type="protein sequence ID" value="BDZ47340.1"/>
    <property type="molecule type" value="Genomic_DNA"/>
</dbReference>
<evidence type="ECO:0000256" key="1">
    <source>
        <dbReference type="ARBA" id="ARBA00004496"/>
    </source>
</evidence>
<evidence type="ECO:0000256" key="6">
    <source>
        <dbReference type="ARBA" id="ARBA00022705"/>
    </source>
</evidence>
<keyword evidence="7" id="KW-0239">DNA-directed DNA polymerase</keyword>
<keyword evidence="14" id="KW-1185">Reference proteome</keyword>
<dbReference type="InterPro" id="IPR041931">
    <property type="entry name" value="DNA_pol3_alpha_thumb_dom"/>
</dbReference>
<evidence type="ECO:0000256" key="5">
    <source>
        <dbReference type="ARBA" id="ARBA00022695"/>
    </source>
</evidence>
<evidence type="ECO:0000313" key="14">
    <source>
        <dbReference type="Proteomes" id="UP001321498"/>
    </source>
</evidence>
<comment type="catalytic activity">
    <reaction evidence="8">
        <text>DNA(n) + a 2'-deoxyribonucleoside 5'-triphosphate = DNA(n+1) + diphosphate</text>
        <dbReference type="Rhea" id="RHEA:22508"/>
        <dbReference type="Rhea" id="RHEA-COMP:17339"/>
        <dbReference type="Rhea" id="RHEA-COMP:17340"/>
        <dbReference type="ChEBI" id="CHEBI:33019"/>
        <dbReference type="ChEBI" id="CHEBI:61560"/>
        <dbReference type="ChEBI" id="CHEBI:173112"/>
        <dbReference type="EC" id="2.7.7.7"/>
    </reaction>
</comment>
<dbReference type="InterPro" id="IPR029460">
    <property type="entry name" value="DNAPol_HHH"/>
</dbReference>
<evidence type="ECO:0000259" key="12">
    <source>
        <dbReference type="Pfam" id="PF17657"/>
    </source>
</evidence>
<keyword evidence="6" id="KW-0235">DNA replication</keyword>
<reference evidence="14" key="1">
    <citation type="journal article" date="2019" name="Int. J. Syst. Evol. Microbiol.">
        <title>The Global Catalogue of Microorganisms (GCM) 10K type strain sequencing project: providing services to taxonomists for standard genome sequencing and annotation.</title>
        <authorList>
            <consortium name="The Broad Institute Genomics Platform"/>
            <consortium name="The Broad Institute Genome Sequencing Center for Infectious Disease"/>
            <person name="Wu L."/>
            <person name="Ma J."/>
        </authorList>
    </citation>
    <scope>NUCLEOTIDE SEQUENCE [LARGE SCALE GENOMIC DNA]</scope>
    <source>
        <strain evidence="14">NBRC 108725</strain>
    </source>
</reference>
<dbReference type="PANTHER" id="PTHR32294:SF0">
    <property type="entry name" value="DNA POLYMERASE III SUBUNIT ALPHA"/>
    <property type="match status" value="1"/>
</dbReference>
<sequence length="789" mass="87332">MVAYAMKITDLDPIRHGLIFERFLNPDRVSMPDFDVDFDERRRGEVIKYVTEKYGNDRVAQIVTYGTIKAKQALKDSSRVLGFPFGMGEKLTKAMPPGIMGKDIPLTGIIDPSHERYKEAADFRAILETDAEAKTVFDTALGLENLKRQWGVHAAGVIMSSHPLADIIPIMRREQDGQIVTQFDYPACESLGLIKMDFLGLRNLTIIDDALDNIEANRGHRPELEKLELDDVDTYALLARGDTLGVFQFDGGPMRALLRLMKPDNFEDISAVGALYRPGPMGANSHTNYALRKNGVQEIVPIHPELAEPLEDVLGTTYGLIVYQEQVMSIAQKLAGYSLGQADLLRRAMGKKKKSELDKQFEGFKAGMNERGYSDAAVKTLWDILLPFSDYAFNKAHSAAYGVLSYWTAYLKAHYPAEYMAALLTSVGDARDKLAVYLNECRRMKIRVLPPDVNESIGFFAAVGEDIRFGLGAVRNVGFSVVELIRQAREEKGRFTSFHDFLRKVPIAVANKRTIESLIKAGAFDSLGATRRALLEIHEDAVEAAVSIKRNEANGQVDLFGGMFDFEEEPDRVPDRPEWAKKDKLAFEREMLGLYVSDHPLAGLELELAKHASSSIADLLSDEGTTDGETVTVAGLVTEVQHRTARKSGNQYGQVEIEDFGGTITVMFMGKAYTEFAPALATDSVVVVRGRVSQREDSVNLHAYSLFTPDLGTRSSGGPLVLTMQEHRATTDVVKGLNDVFIRHSGDTEVRLRLVKGDTARVFEVPFPVEVSADLYGELKSLLGPGCLG</sequence>
<evidence type="ECO:0000313" key="13">
    <source>
        <dbReference type="EMBL" id="BDZ47340.1"/>
    </source>
</evidence>
<dbReference type="EC" id="2.7.7.7" evidence="3"/>
<feature type="domain" description="DNA polymerase helix-hairpin-helix motif" evidence="11">
    <location>
        <begin position="445"/>
        <end position="534"/>
    </location>
</feature>
<keyword evidence="4" id="KW-0808">Transferase</keyword>
<dbReference type="InterPro" id="IPR040982">
    <property type="entry name" value="DNA_pol3_finger"/>
</dbReference>
<organism evidence="13 14">
    <name type="scientific">Naasia aerilata</name>
    <dbReference type="NCBI Taxonomy" id="1162966"/>
    <lineage>
        <taxon>Bacteria</taxon>
        <taxon>Bacillati</taxon>
        <taxon>Actinomycetota</taxon>
        <taxon>Actinomycetes</taxon>
        <taxon>Micrococcales</taxon>
        <taxon>Microbacteriaceae</taxon>
        <taxon>Naasia</taxon>
    </lineage>
</organism>
<feature type="domain" description="DNA polymerase III alpha subunit finger" evidence="12">
    <location>
        <begin position="203"/>
        <end position="372"/>
    </location>
</feature>
<dbReference type="Gene3D" id="1.10.10.1600">
    <property type="entry name" value="Bacterial DNA polymerase III alpha subunit, thumb domain"/>
    <property type="match status" value="1"/>
</dbReference>
<dbReference type="Pfam" id="PF01336">
    <property type="entry name" value="tRNA_anti-codon"/>
    <property type="match status" value="1"/>
</dbReference>
<dbReference type="CDD" id="cd04485">
    <property type="entry name" value="DnaE_OBF"/>
    <property type="match status" value="1"/>
</dbReference>
<gene>
    <name evidence="13" type="ORF">GCM10025866_32490</name>
</gene>
<dbReference type="PANTHER" id="PTHR32294">
    <property type="entry name" value="DNA POLYMERASE III SUBUNIT ALPHA"/>
    <property type="match status" value="1"/>
</dbReference>
<feature type="domain" description="Bacterial DNA polymerase III alpha subunit NTPase" evidence="10">
    <location>
        <begin position="1"/>
        <end position="200"/>
    </location>
</feature>
<dbReference type="NCBIfam" id="NF004226">
    <property type="entry name" value="PRK05673.1"/>
    <property type="match status" value="1"/>
</dbReference>
<evidence type="ECO:0000256" key="7">
    <source>
        <dbReference type="ARBA" id="ARBA00022932"/>
    </source>
</evidence>
<protein>
    <recommendedName>
        <fullName evidence="3">DNA-directed DNA polymerase</fullName>
        <ecNumber evidence="3">2.7.7.7</ecNumber>
    </recommendedName>
</protein>
<evidence type="ECO:0000256" key="2">
    <source>
        <dbReference type="ARBA" id="ARBA00009496"/>
    </source>
</evidence>
<dbReference type="NCBIfam" id="TIGR00594">
    <property type="entry name" value="polc"/>
    <property type="match status" value="1"/>
</dbReference>
<dbReference type="Pfam" id="PF14579">
    <property type="entry name" value="HHH_6"/>
    <property type="match status" value="1"/>
</dbReference>
<dbReference type="Pfam" id="PF17657">
    <property type="entry name" value="DNA_pol3_finger"/>
    <property type="match status" value="1"/>
</dbReference>
<feature type="domain" description="OB" evidence="9">
    <location>
        <begin position="631"/>
        <end position="705"/>
    </location>
</feature>
<proteinExistence type="inferred from homology"/>
<evidence type="ECO:0000259" key="11">
    <source>
        <dbReference type="Pfam" id="PF14579"/>
    </source>
</evidence>
<evidence type="ECO:0000256" key="3">
    <source>
        <dbReference type="ARBA" id="ARBA00012417"/>
    </source>
</evidence>
<comment type="similarity">
    <text evidence="2">Belongs to the DNA polymerase type-C family. DnaE subfamily.</text>
</comment>
<dbReference type="InterPro" id="IPR004805">
    <property type="entry name" value="DnaE2/DnaE/PolC"/>
</dbReference>
<evidence type="ECO:0000256" key="4">
    <source>
        <dbReference type="ARBA" id="ARBA00022679"/>
    </source>
</evidence>
<dbReference type="Pfam" id="PF07733">
    <property type="entry name" value="DNA_pol3_alpha"/>
    <property type="match status" value="1"/>
</dbReference>
<dbReference type="InterPro" id="IPR011708">
    <property type="entry name" value="DNA_pol3_alpha_NTPase_dom"/>
</dbReference>
<keyword evidence="5" id="KW-0548">Nucleotidyltransferase</keyword>